<evidence type="ECO:0000313" key="3">
    <source>
        <dbReference type="Proteomes" id="UP000673447"/>
    </source>
</evidence>
<comment type="caution">
    <text evidence="2">The sequence shown here is derived from an EMBL/GenBank/DDBJ whole genome shotgun (WGS) entry which is preliminary data.</text>
</comment>
<sequence>MRRILAAFACLLALTALPAAAQQAYVDLEQRLNAEQLRETGLDKLSKAQLAALNRILRGEDEVQVAAAKAEAKAEVQAQRQQEAEHSALIGLNDQPIKSRLKGDVAGWEPGTEFELENGQRWKVLKGQMKLRKPLNAPEIVVVPGIAGRWFLQVDEDMPKARVYRID</sequence>
<proteinExistence type="predicted"/>
<reference evidence="2" key="1">
    <citation type="journal article" date="2016" name="Int. J. Syst. Evol. Microbiol.">
        <title>Pseudoxanthomonas helianthi sp. nov., isolated from roots of Jerusalem artichoke (Helianthus tuberosus).</title>
        <authorList>
            <person name="Kittiwongwattana C."/>
            <person name="Thawai C."/>
        </authorList>
    </citation>
    <scope>NUCLEOTIDE SEQUENCE</scope>
    <source>
        <strain evidence="2">110414</strain>
    </source>
</reference>
<accession>A0A941AUR9</accession>
<keyword evidence="3" id="KW-1185">Reference proteome</keyword>
<keyword evidence="1" id="KW-0732">Signal</keyword>
<dbReference type="EMBL" id="JAGKTC010000002">
    <property type="protein sequence ID" value="MBP3984587.1"/>
    <property type="molecule type" value="Genomic_DNA"/>
</dbReference>
<protein>
    <recommendedName>
        <fullName evidence="4">Secreted protein</fullName>
    </recommendedName>
</protein>
<gene>
    <name evidence="2" type="ORF">J5837_09175</name>
</gene>
<feature type="chain" id="PRO_5037819715" description="Secreted protein" evidence="1">
    <location>
        <begin position="22"/>
        <end position="167"/>
    </location>
</feature>
<evidence type="ECO:0008006" key="4">
    <source>
        <dbReference type="Google" id="ProtNLM"/>
    </source>
</evidence>
<evidence type="ECO:0000313" key="2">
    <source>
        <dbReference type="EMBL" id="MBP3984587.1"/>
    </source>
</evidence>
<dbReference type="RefSeq" id="WP_210536457.1">
    <property type="nucleotide sequence ID" value="NZ_JAGKTC010000002.1"/>
</dbReference>
<name>A0A941AUR9_9GAMM</name>
<organism evidence="2 3">
    <name type="scientific">Pseudoxanthomonas helianthi</name>
    <dbReference type="NCBI Taxonomy" id="1453541"/>
    <lineage>
        <taxon>Bacteria</taxon>
        <taxon>Pseudomonadati</taxon>
        <taxon>Pseudomonadota</taxon>
        <taxon>Gammaproteobacteria</taxon>
        <taxon>Lysobacterales</taxon>
        <taxon>Lysobacteraceae</taxon>
        <taxon>Pseudoxanthomonas</taxon>
    </lineage>
</organism>
<dbReference type="AlphaFoldDB" id="A0A941AUR9"/>
<feature type="signal peptide" evidence="1">
    <location>
        <begin position="1"/>
        <end position="21"/>
    </location>
</feature>
<dbReference type="Proteomes" id="UP000673447">
    <property type="component" value="Unassembled WGS sequence"/>
</dbReference>
<evidence type="ECO:0000256" key="1">
    <source>
        <dbReference type="SAM" id="SignalP"/>
    </source>
</evidence>
<reference evidence="2" key="2">
    <citation type="submission" date="2021-03" db="EMBL/GenBank/DDBJ databases">
        <authorList>
            <person name="Cao W."/>
        </authorList>
    </citation>
    <scope>NUCLEOTIDE SEQUENCE</scope>
    <source>
        <strain evidence="2">110414</strain>
    </source>
</reference>